<feature type="compositionally biased region" description="Basic and acidic residues" evidence="1">
    <location>
        <begin position="1"/>
        <end position="10"/>
    </location>
</feature>
<keyword evidence="3" id="KW-1185">Reference proteome</keyword>
<evidence type="ECO:0000256" key="1">
    <source>
        <dbReference type="SAM" id="MobiDB-lite"/>
    </source>
</evidence>
<reference evidence="2" key="1">
    <citation type="journal article" date="2020" name="Cell">
        <title>Large-Scale Comparative Analyses of Tick Genomes Elucidate Their Genetic Diversity and Vector Capacities.</title>
        <authorList>
            <consortium name="Tick Genome and Microbiome Consortium (TIGMIC)"/>
            <person name="Jia N."/>
            <person name="Wang J."/>
            <person name="Shi W."/>
            <person name="Du L."/>
            <person name="Sun Y."/>
            <person name="Zhan W."/>
            <person name="Jiang J.F."/>
            <person name="Wang Q."/>
            <person name="Zhang B."/>
            <person name="Ji P."/>
            <person name="Bell-Sakyi L."/>
            <person name="Cui X.M."/>
            <person name="Yuan T.T."/>
            <person name="Jiang B.G."/>
            <person name="Yang W.F."/>
            <person name="Lam T.T."/>
            <person name="Chang Q.C."/>
            <person name="Ding S.J."/>
            <person name="Wang X.J."/>
            <person name="Zhu J.G."/>
            <person name="Ruan X.D."/>
            <person name="Zhao L."/>
            <person name="Wei J.T."/>
            <person name="Ye R.Z."/>
            <person name="Que T.C."/>
            <person name="Du C.H."/>
            <person name="Zhou Y.H."/>
            <person name="Cheng J.X."/>
            <person name="Dai P.F."/>
            <person name="Guo W.B."/>
            <person name="Han X.H."/>
            <person name="Huang E.J."/>
            <person name="Li L.F."/>
            <person name="Wei W."/>
            <person name="Gao Y.C."/>
            <person name="Liu J.Z."/>
            <person name="Shao H.Z."/>
            <person name="Wang X."/>
            <person name="Wang C.C."/>
            <person name="Yang T.C."/>
            <person name="Huo Q.B."/>
            <person name="Li W."/>
            <person name="Chen H.Y."/>
            <person name="Chen S.E."/>
            <person name="Zhou L.G."/>
            <person name="Ni X.B."/>
            <person name="Tian J.H."/>
            <person name="Sheng Y."/>
            <person name="Liu T."/>
            <person name="Pan Y.S."/>
            <person name="Xia L.Y."/>
            <person name="Li J."/>
            <person name="Zhao F."/>
            <person name="Cao W.C."/>
        </authorList>
    </citation>
    <scope>NUCLEOTIDE SEQUENCE</scope>
    <source>
        <strain evidence="2">Rsan-2018</strain>
    </source>
</reference>
<dbReference type="EMBL" id="JABSTV010001255">
    <property type="protein sequence ID" value="KAH7934757.1"/>
    <property type="molecule type" value="Genomic_DNA"/>
</dbReference>
<reference evidence="2" key="2">
    <citation type="submission" date="2021-09" db="EMBL/GenBank/DDBJ databases">
        <authorList>
            <person name="Jia N."/>
            <person name="Wang J."/>
            <person name="Shi W."/>
            <person name="Du L."/>
            <person name="Sun Y."/>
            <person name="Zhan W."/>
            <person name="Jiang J."/>
            <person name="Wang Q."/>
            <person name="Zhang B."/>
            <person name="Ji P."/>
            <person name="Sakyi L.B."/>
            <person name="Cui X."/>
            <person name="Yuan T."/>
            <person name="Jiang B."/>
            <person name="Yang W."/>
            <person name="Lam T.T.-Y."/>
            <person name="Chang Q."/>
            <person name="Ding S."/>
            <person name="Wang X."/>
            <person name="Zhu J."/>
            <person name="Ruan X."/>
            <person name="Zhao L."/>
            <person name="Wei J."/>
            <person name="Que T."/>
            <person name="Du C."/>
            <person name="Cheng J."/>
            <person name="Dai P."/>
            <person name="Han X."/>
            <person name="Huang E."/>
            <person name="Gao Y."/>
            <person name="Liu J."/>
            <person name="Shao H."/>
            <person name="Ye R."/>
            <person name="Li L."/>
            <person name="Wei W."/>
            <person name="Wang X."/>
            <person name="Wang C."/>
            <person name="Huo Q."/>
            <person name="Li W."/>
            <person name="Guo W."/>
            <person name="Chen H."/>
            <person name="Chen S."/>
            <person name="Zhou L."/>
            <person name="Zhou L."/>
            <person name="Ni X."/>
            <person name="Tian J."/>
            <person name="Zhou Y."/>
            <person name="Sheng Y."/>
            <person name="Liu T."/>
            <person name="Pan Y."/>
            <person name="Xia L."/>
            <person name="Li J."/>
            <person name="Zhao F."/>
            <person name="Cao W."/>
        </authorList>
    </citation>
    <scope>NUCLEOTIDE SEQUENCE</scope>
    <source>
        <strain evidence="2">Rsan-2018</strain>
        <tissue evidence="2">Larvae</tissue>
    </source>
</reference>
<dbReference type="Proteomes" id="UP000821837">
    <property type="component" value="Unassembled WGS sequence"/>
</dbReference>
<accession>A0A9D4SMJ6</accession>
<gene>
    <name evidence="2" type="ORF">HPB52_000047</name>
</gene>
<sequence>MAGSSDHDWEQIGDWTSSRGTPNSAAEGRRQRYRYRVTGFGCHTEYKTIEFFEELFATRFCCWCGLVAGEMYILSCLHVICPACQERAFGLTSDFAVCLMDKEMLSIDATGIMPNNVHLKLVRCPSQGCDYVGYLKDLNYHLGRGCAFNLTTCTKCDGSVAHKDMPSHFWTCEGAPGVFLQAADVNSLLEDLGKARKELDGAALCSASASVLESVVVAVTEVFDRINSQLVMETPATRSRWR</sequence>
<proteinExistence type="predicted"/>
<feature type="region of interest" description="Disordered" evidence="1">
    <location>
        <begin position="1"/>
        <end position="25"/>
    </location>
</feature>
<dbReference type="AlphaFoldDB" id="A0A9D4SMJ6"/>
<protein>
    <submittedName>
        <fullName evidence="2">Uncharacterized protein</fullName>
    </submittedName>
</protein>
<evidence type="ECO:0000313" key="2">
    <source>
        <dbReference type="EMBL" id="KAH7934757.1"/>
    </source>
</evidence>
<comment type="caution">
    <text evidence="2">The sequence shown here is derived from an EMBL/GenBank/DDBJ whole genome shotgun (WGS) entry which is preliminary data.</text>
</comment>
<organism evidence="2 3">
    <name type="scientific">Rhipicephalus sanguineus</name>
    <name type="common">Brown dog tick</name>
    <name type="synonym">Ixodes sanguineus</name>
    <dbReference type="NCBI Taxonomy" id="34632"/>
    <lineage>
        <taxon>Eukaryota</taxon>
        <taxon>Metazoa</taxon>
        <taxon>Ecdysozoa</taxon>
        <taxon>Arthropoda</taxon>
        <taxon>Chelicerata</taxon>
        <taxon>Arachnida</taxon>
        <taxon>Acari</taxon>
        <taxon>Parasitiformes</taxon>
        <taxon>Ixodida</taxon>
        <taxon>Ixodoidea</taxon>
        <taxon>Ixodidae</taxon>
        <taxon>Rhipicephalinae</taxon>
        <taxon>Rhipicephalus</taxon>
        <taxon>Rhipicephalus</taxon>
    </lineage>
</organism>
<dbReference type="VEuPathDB" id="VectorBase:RSAN_028276"/>
<dbReference type="Gene3D" id="3.30.40.10">
    <property type="entry name" value="Zinc/RING finger domain, C3HC4 (zinc finger)"/>
    <property type="match status" value="1"/>
</dbReference>
<dbReference type="InterPro" id="IPR013083">
    <property type="entry name" value="Znf_RING/FYVE/PHD"/>
</dbReference>
<evidence type="ECO:0000313" key="3">
    <source>
        <dbReference type="Proteomes" id="UP000821837"/>
    </source>
</evidence>
<dbReference type="SUPFAM" id="SSF49599">
    <property type="entry name" value="TRAF domain-like"/>
    <property type="match status" value="1"/>
</dbReference>
<name>A0A9D4SMJ6_RHISA</name>
<feature type="compositionally biased region" description="Polar residues" evidence="1">
    <location>
        <begin position="14"/>
        <end position="24"/>
    </location>
</feature>